<name>A0A4R5ARP2_9ACTN</name>
<evidence type="ECO:0000313" key="1">
    <source>
        <dbReference type="EMBL" id="TDD73062.1"/>
    </source>
</evidence>
<protein>
    <submittedName>
        <fullName evidence="1">Uncharacterized protein</fullName>
    </submittedName>
</protein>
<dbReference type="RefSeq" id="WP_132101133.1">
    <property type="nucleotide sequence ID" value="NZ_SMLB01000001.1"/>
</dbReference>
<gene>
    <name evidence="1" type="ORF">E1262_00820</name>
</gene>
<dbReference type="AlphaFoldDB" id="A0A4R5ARP2"/>
<reference evidence="1 2" key="1">
    <citation type="submission" date="2019-02" db="EMBL/GenBank/DDBJ databases">
        <title>Draft genome sequences of novel Actinobacteria.</title>
        <authorList>
            <person name="Sahin N."/>
            <person name="Ay H."/>
            <person name="Saygin H."/>
        </authorList>
    </citation>
    <scope>NUCLEOTIDE SEQUENCE [LARGE SCALE GENOMIC DNA]</scope>
    <source>
        <strain evidence="1 2">8K307</strain>
    </source>
</reference>
<keyword evidence="2" id="KW-1185">Reference proteome</keyword>
<accession>A0A4R5ARP2</accession>
<sequence>MRLPVHESGVTGLVALAPGLSLEFLVEERSEGPGVLCLHGVVVDKDFLEERLVEEPADAVWGVSIDGLTVADQLDAVVGLGFCLGMVGAGVVEAGVDACQHAPDAGLLVLELVQRDRSGVVGLEEFVPLRQEIAPLLGQVVDLHLRFGVEDGELFGDDGLE</sequence>
<organism evidence="1 2">
    <name type="scientific">Jiangella aurantiaca</name>
    <dbReference type="NCBI Taxonomy" id="2530373"/>
    <lineage>
        <taxon>Bacteria</taxon>
        <taxon>Bacillati</taxon>
        <taxon>Actinomycetota</taxon>
        <taxon>Actinomycetes</taxon>
        <taxon>Jiangellales</taxon>
        <taxon>Jiangellaceae</taxon>
        <taxon>Jiangella</taxon>
    </lineage>
</organism>
<evidence type="ECO:0000313" key="2">
    <source>
        <dbReference type="Proteomes" id="UP000295217"/>
    </source>
</evidence>
<dbReference type="EMBL" id="SMLB01000001">
    <property type="protein sequence ID" value="TDD73062.1"/>
    <property type="molecule type" value="Genomic_DNA"/>
</dbReference>
<dbReference type="OrthoDB" id="3644449at2"/>
<dbReference type="Proteomes" id="UP000295217">
    <property type="component" value="Unassembled WGS sequence"/>
</dbReference>
<proteinExistence type="predicted"/>
<comment type="caution">
    <text evidence="1">The sequence shown here is derived from an EMBL/GenBank/DDBJ whole genome shotgun (WGS) entry which is preliminary data.</text>
</comment>